<name>A0A5B0PPX1_PUCGR</name>
<reference evidence="1 2" key="1">
    <citation type="submission" date="2019-05" db="EMBL/GenBank/DDBJ databases">
        <title>Emergence of the Ug99 lineage of the wheat stem rust pathogen through somatic hybridization.</title>
        <authorList>
            <person name="Li F."/>
            <person name="Upadhyaya N.M."/>
            <person name="Sperschneider J."/>
            <person name="Matny O."/>
            <person name="Nguyen-Phuc H."/>
            <person name="Mago R."/>
            <person name="Raley C."/>
            <person name="Miller M.E."/>
            <person name="Silverstein K.A.T."/>
            <person name="Henningsen E."/>
            <person name="Hirsch C.D."/>
            <person name="Visser B."/>
            <person name="Pretorius Z.A."/>
            <person name="Steffenson B.J."/>
            <person name="Schwessinger B."/>
            <person name="Dodds P.N."/>
            <person name="Figueroa M."/>
        </authorList>
    </citation>
    <scope>NUCLEOTIDE SEQUENCE [LARGE SCALE GENOMIC DNA]</scope>
    <source>
        <strain evidence="1 2">Ug99</strain>
    </source>
</reference>
<evidence type="ECO:0000313" key="1">
    <source>
        <dbReference type="EMBL" id="KAA1102588.1"/>
    </source>
</evidence>
<dbReference type="PANTHER" id="PTHR33096">
    <property type="entry name" value="CXC2 DOMAIN-CONTAINING PROTEIN"/>
    <property type="match status" value="1"/>
</dbReference>
<proteinExistence type="predicted"/>
<protein>
    <submittedName>
        <fullName evidence="1">Uncharacterized protein</fullName>
    </submittedName>
</protein>
<comment type="caution">
    <text evidence="1">The sequence shown here is derived from an EMBL/GenBank/DDBJ whole genome shotgun (WGS) entry which is preliminary data.</text>
</comment>
<dbReference type="PANTHER" id="PTHR33096:SF1">
    <property type="entry name" value="CXC1-LIKE CYSTEINE CLUSTER ASSOCIATED WITH KDZ TRANSPOSASES DOMAIN-CONTAINING PROTEIN"/>
    <property type="match status" value="1"/>
</dbReference>
<sequence>MVREQFSIREGTHAQIMRRRLNAQRDARTYSRLAQNESISQQRQALANPEQENAVEDLNYELDHDQTPEPQQETDEEEDDVADDEWVTLIEDPPNEIDLAIEAEKERHRQQAKEFNWKVLMKKLHSIYMSLKITTRNWASSNCFQDFSSCTCIKHHRNVDLIDIHGQLVVFVILFRFKF</sequence>
<dbReference type="AlphaFoldDB" id="A0A5B0PPX1"/>
<organism evidence="1 2">
    <name type="scientific">Puccinia graminis f. sp. tritici</name>
    <dbReference type="NCBI Taxonomy" id="56615"/>
    <lineage>
        <taxon>Eukaryota</taxon>
        <taxon>Fungi</taxon>
        <taxon>Dikarya</taxon>
        <taxon>Basidiomycota</taxon>
        <taxon>Pucciniomycotina</taxon>
        <taxon>Pucciniomycetes</taxon>
        <taxon>Pucciniales</taxon>
        <taxon>Pucciniaceae</taxon>
        <taxon>Puccinia</taxon>
    </lineage>
</organism>
<accession>A0A5B0PPX1</accession>
<gene>
    <name evidence="1" type="ORF">PGTUg99_020582</name>
</gene>
<dbReference type="Proteomes" id="UP000325313">
    <property type="component" value="Unassembled WGS sequence"/>
</dbReference>
<evidence type="ECO:0000313" key="2">
    <source>
        <dbReference type="Proteomes" id="UP000325313"/>
    </source>
</evidence>
<dbReference type="EMBL" id="VDEP01000337">
    <property type="protein sequence ID" value="KAA1102588.1"/>
    <property type="molecule type" value="Genomic_DNA"/>
</dbReference>